<evidence type="ECO:0000256" key="5">
    <source>
        <dbReference type="ARBA" id="ARBA00022840"/>
    </source>
</evidence>
<keyword evidence="2" id="KW-1003">Cell membrane</keyword>
<keyword evidence="6" id="KW-0864">Zinc transport</keyword>
<sequence length="312" mass="34712">MPITRDISSKQAHQIDTESTPLMTLNRVGFEVSARGLSKSDLASLTDTSITDTSTTTTKPSGSKLSGWLSGARSAKTAEKSPADAQSRVLLSDISLQILPNEKISVIGPNGAGKSTLMKLILGLIQPTSGQIHRHANLQLGYVPQKFTVPAILPLRVQDLLAQTKKRLSASEQDFLYKRLSIVPLLKKQVIHLSGGETQRILLARSLLSKPNLLILDEPMQGLDPESERWLYEFIDDLPDFLQCAMVVVSHDLHWVMRGSRRVICLNKHICCEGQPSDLEVSQEFKKLFGHQYEQPYIHKPHDCQHHGPHTH</sequence>
<dbReference type="InterPro" id="IPR003439">
    <property type="entry name" value="ABC_transporter-like_ATP-bd"/>
</dbReference>
<dbReference type="PROSITE" id="PS50893">
    <property type="entry name" value="ABC_TRANSPORTER_2"/>
    <property type="match status" value="1"/>
</dbReference>
<keyword evidence="12" id="KW-0378">Hydrolase</keyword>
<dbReference type="GO" id="GO:0016887">
    <property type="term" value="F:ATP hydrolysis activity"/>
    <property type="evidence" value="ECO:0007669"/>
    <property type="project" value="InterPro"/>
</dbReference>
<evidence type="ECO:0000256" key="1">
    <source>
        <dbReference type="ARBA" id="ARBA00022448"/>
    </source>
</evidence>
<evidence type="ECO:0000256" key="10">
    <source>
        <dbReference type="SAM" id="MobiDB-lite"/>
    </source>
</evidence>
<evidence type="ECO:0000259" key="11">
    <source>
        <dbReference type="PROSITE" id="PS50893"/>
    </source>
</evidence>
<evidence type="ECO:0000256" key="7">
    <source>
        <dbReference type="ARBA" id="ARBA00022967"/>
    </source>
</evidence>
<keyword evidence="8" id="KW-0406">Ion transport</keyword>
<evidence type="ECO:0000256" key="3">
    <source>
        <dbReference type="ARBA" id="ARBA00022741"/>
    </source>
</evidence>
<proteinExistence type="predicted"/>
<evidence type="ECO:0000313" key="12">
    <source>
        <dbReference type="EMBL" id="SUD91877.1"/>
    </source>
</evidence>
<reference evidence="12 13" key="1">
    <citation type="submission" date="2018-06" db="EMBL/GenBank/DDBJ databases">
        <authorList>
            <consortium name="Pathogen Informatics"/>
            <person name="Doyle S."/>
        </authorList>
    </citation>
    <scope>NUCLEOTIDE SEQUENCE [LARGE SCALE GENOMIC DNA]</scope>
    <source>
        <strain evidence="12 13">NCTC10526</strain>
    </source>
</reference>
<keyword evidence="3" id="KW-0547">Nucleotide-binding</keyword>
<evidence type="ECO:0000313" key="13">
    <source>
        <dbReference type="Proteomes" id="UP000254123"/>
    </source>
</evidence>
<keyword evidence="4" id="KW-0862">Zinc</keyword>
<dbReference type="GO" id="GO:0010043">
    <property type="term" value="P:response to zinc ion"/>
    <property type="evidence" value="ECO:0007669"/>
    <property type="project" value="TreeGrafter"/>
</dbReference>
<accession>A0A379LPV0</accession>
<name>A0A379LPV0_9GAMM</name>
<feature type="region of interest" description="Disordered" evidence="10">
    <location>
        <begin position="49"/>
        <end position="70"/>
    </location>
</feature>
<evidence type="ECO:0000256" key="2">
    <source>
        <dbReference type="ARBA" id="ARBA00022475"/>
    </source>
</evidence>
<dbReference type="InterPro" id="IPR050153">
    <property type="entry name" value="Metal_Ion_Import_ABC"/>
</dbReference>
<dbReference type="InterPro" id="IPR003593">
    <property type="entry name" value="AAA+_ATPase"/>
</dbReference>
<keyword evidence="13" id="KW-1185">Reference proteome</keyword>
<evidence type="ECO:0000256" key="4">
    <source>
        <dbReference type="ARBA" id="ARBA00022833"/>
    </source>
</evidence>
<dbReference type="GO" id="GO:0005524">
    <property type="term" value="F:ATP binding"/>
    <property type="evidence" value="ECO:0007669"/>
    <property type="project" value="UniProtKB-KW"/>
</dbReference>
<protein>
    <submittedName>
        <fullName evidence="12">Zinc import ATP-binding protein ZnuC</fullName>
        <ecNumber evidence="12">3.6.3.-</ecNumber>
    </submittedName>
</protein>
<dbReference type="SMART" id="SM00382">
    <property type="entry name" value="AAA"/>
    <property type="match status" value="1"/>
</dbReference>
<evidence type="ECO:0000256" key="8">
    <source>
        <dbReference type="ARBA" id="ARBA00023065"/>
    </source>
</evidence>
<dbReference type="EC" id="3.6.3.-" evidence="12"/>
<dbReference type="InterPro" id="IPR027417">
    <property type="entry name" value="P-loop_NTPase"/>
</dbReference>
<dbReference type="Pfam" id="PF00005">
    <property type="entry name" value="ABC_tran"/>
    <property type="match status" value="1"/>
</dbReference>
<dbReference type="Gene3D" id="3.40.50.300">
    <property type="entry name" value="P-loop containing nucleotide triphosphate hydrolases"/>
    <property type="match status" value="1"/>
</dbReference>
<keyword evidence="1" id="KW-0813">Transport</keyword>
<keyword evidence="9" id="KW-0472">Membrane</keyword>
<evidence type="ECO:0000256" key="6">
    <source>
        <dbReference type="ARBA" id="ARBA00022906"/>
    </source>
</evidence>
<dbReference type="EMBL" id="UGVC01000001">
    <property type="protein sequence ID" value="SUD91877.1"/>
    <property type="molecule type" value="Genomic_DNA"/>
</dbReference>
<dbReference type="GO" id="GO:0006829">
    <property type="term" value="P:zinc ion transport"/>
    <property type="evidence" value="ECO:0007669"/>
    <property type="project" value="UniProtKB-KW"/>
</dbReference>
<gene>
    <name evidence="12" type="primary">znuC</name>
    <name evidence="12" type="ORF">NCTC10526_02252</name>
</gene>
<keyword evidence="5 12" id="KW-0067">ATP-binding</keyword>
<feature type="compositionally biased region" description="Low complexity" evidence="10">
    <location>
        <begin position="49"/>
        <end position="66"/>
    </location>
</feature>
<dbReference type="SUPFAM" id="SSF52540">
    <property type="entry name" value="P-loop containing nucleoside triphosphate hydrolases"/>
    <property type="match status" value="1"/>
</dbReference>
<dbReference type="PANTHER" id="PTHR42734:SF9">
    <property type="entry name" value="ZINC IMPORT ATP-BINDING PROTEIN ZNUC"/>
    <property type="match status" value="1"/>
</dbReference>
<dbReference type="STRING" id="1123034.GCA_000685805_01864"/>
<dbReference type="AlphaFoldDB" id="A0A379LPV0"/>
<dbReference type="PANTHER" id="PTHR42734">
    <property type="entry name" value="METAL TRANSPORT SYSTEM ATP-BINDING PROTEIN TM_0124-RELATED"/>
    <property type="match status" value="1"/>
</dbReference>
<keyword evidence="7" id="KW-1278">Translocase</keyword>
<dbReference type="Proteomes" id="UP000254123">
    <property type="component" value="Unassembled WGS sequence"/>
</dbReference>
<organism evidence="12 13">
    <name type="scientific">Psychrobacter phenylpyruvicus</name>
    <dbReference type="NCBI Taxonomy" id="29432"/>
    <lineage>
        <taxon>Bacteria</taxon>
        <taxon>Pseudomonadati</taxon>
        <taxon>Pseudomonadota</taxon>
        <taxon>Gammaproteobacteria</taxon>
        <taxon>Moraxellales</taxon>
        <taxon>Moraxellaceae</taxon>
        <taxon>Psychrobacter</taxon>
    </lineage>
</organism>
<evidence type="ECO:0000256" key="9">
    <source>
        <dbReference type="ARBA" id="ARBA00023136"/>
    </source>
</evidence>
<feature type="domain" description="ABC transporter" evidence="11">
    <location>
        <begin position="75"/>
        <end position="292"/>
    </location>
</feature>